<reference evidence="2" key="1">
    <citation type="submission" date="2015-07" db="EMBL/GenBank/DDBJ databases">
        <title>Fjat-14235 jcm11544.</title>
        <authorList>
            <person name="Liu B."/>
            <person name="Wang J."/>
            <person name="Zhu Y."/>
            <person name="Liu G."/>
            <person name="Chen Q."/>
            <person name="Chen Z."/>
            <person name="Lan J."/>
            <person name="Che J."/>
            <person name="Ge C."/>
            <person name="Shi H."/>
            <person name="Pan Z."/>
            <person name="Liu X."/>
        </authorList>
    </citation>
    <scope>NUCLEOTIDE SEQUENCE [LARGE SCALE GENOMIC DNA]</scope>
    <source>
        <strain evidence="2">JCM 11544</strain>
    </source>
</reference>
<evidence type="ECO:0000313" key="2">
    <source>
        <dbReference type="Proteomes" id="UP000037405"/>
    </source>
</evidence>
<proteinExistence type="predicted"/>
<dbReference type="PATRIC" id="fig|189381.12.peg.2638"/>
<evidence type="ECO:0000313" key="1">
    <source>
        <dbReference type="EMBL" id="KON84908.1"/>
    </source>
</evidence>
<dbReference type="EMBL" id="LGUE01000004">
    <property type="protein sequence ID" value="KON84908.1"/>
    <property type="molecule type" value="Genomic_DNA"/>
</dbReference>
<dbReference type="AlphaFoldDB" id="A0A0M0G538"/>
<accession>A0A0M0G538</accession>
<keyword evidence="2" id="KW-1185">Reference proteome</keyword>
<dbReference type="RefSeq" id="WP_053428513.1">
    <property type="nucleotide sequence ID" value="NZ_JAMQJB010000001.1"/>
</dbReference>
<sequence length="133" mass="15149">MRKPILIVIGITALITLIISIPNITAQAKWYAFERHKNVDTVTKTVTLHDLADMLHDQRTLAGELQDSSTYSLIGDQVRKGLDDASRHEVYLQQHDEIDSIKIRLPITSYKDKNKAIEFISGEGEVVETYRKE</sequence>
<name>A0A0M0G538_9BACI</name>
<organism evidence="1 2">
    <name type="scientific">Rossellomorea marisflavi</name>
    <dbReference type="NCBI Taxonomy" id="189381"/>
    <lineage>
        <taxon>Bacteria</taxon>
        <taxon>Bacillati</taxon>
        <taxon>Bacillota</taxon>
        <taxon>Bacilli</taxon>
        <taxon>Bacillales</taxon>
        <taxon>Bacillaceae</taxon>
        <taxon>Rossellomorea</taxon>
    </lineage>
</organism>
<dbReference type="Proteomes" id="UP000037405">
    <property type="component" value="Unassembled WGS sequence"/>
</dbReference>
<comment type="caution">
    <text evidence="1">The sequence shown here is derived from an EMBL/GenBank/DDBJ whole genome shotgun (WGS) entry which is preliminary data.</text>
</comment>
<gene>
    <name evidence="1" type="ORF">AF331_12975</name>
</gene>
<dbReference type="OrthoDB" id="2887637at2"/>
<protein>
    <submittedName>
        <fullName evidence="1">Uncharacterized protein</fullName>
    </submittedName>
</protein>